<gene>
    <name evidence="1" type="ORF">XBW1_3794</name>
</gene>
<protein>
    <submittedName>
        <fullName evidence="1">Uncharacterized protein</fullName>
    </submittedName>
</protein>
<evidence type="ECO:0000313" key="2">
    <source>
        <dbReference type="Proteomes" id="UP000032930"/>
    </source>
</evidence>
<organism evidence="1 2">
    <name type="scientific">Xenorhabdus bovienii</name>
    <name type="common">Xenorhabdus nematophila subsp. bovienii</name>
    <dbReference type="NCBI Taxonomy" id="40576"/>
    <lineage>
        <taxon>Bacteria</taxon>
        <taxon>Pseudomonadati</taxon>
        <taxon>Pseudomonadota</taxon>
        <taxon>Gammaproteobacteria</taxon>
        <taxon>Enterobacterales</taxon>
        <taxon>Morganellaceae</taxon>
        <taxon>Xenorhabdus</taxon>
    </lineage>
</organism>
<dbReference type="RefSeq" id="WP_155399164.1">
    <property type="nucleotide sequence ID" value="NZ_CAWMEF010000001.1"/>
</dbReference>
<proteinExistence type="predicted"/>
<dbReference type="AlphaFoldDB" id="A0A0B6XC22"/>
<dbReference type="Proteomes" id="UP000032930">
    <property type="component" value="Chromosome"/>
</dbReference>
<reference evidence="1 2" key="1">
    <citation type="submission" date="2014-02" db="EMBL/GenBank/DDBJ databases">
        <authorList>
            <person name="Genoscope - CEA"/>
        </authorList>
    </citation>
    <scope>NUCLEOTIDE SEQUENCE [LARGE SCALE GENOMIC DNA]</scope>
    <source>
        <strain evidence="1 2">CS03</strain>
    </source>
</reference>
<accession>A0A0B6XC22</accession>
<evidence type="ECO:0000313" key="1">
    <source>
        <dbReference type="EMBL" id="CDM91150.1"/>
    </source>
</evidence>
<name>A0A0B6XC22_XENBV</name>
<dbReference type="KEGG" id="xbv:XBW1_3794"/>
<sequence>MSDEKNAEIQCFDNYKNISTNINLEKDKEIKGRLEKQAAFSIKWFSKDTAILIVDHI</sequence>
<dbReference type="EMBL" id="FO818637">
    <property type="protein sequence ID" value="CDM91150.1"/>
    <property type="molecule type" value="Genomic_DNA"/>
</dbReference>